<evidence type="ECO:0000313" key="3">
    <source>
        <dbReference type="Proteomes" id="UP000284706"/>
    </source>
</evidence>
<evidence type="ECO:0000313" key="2">
    <source>
        <dbReference type="EMBL" id="PPQ75524.1"/>
    </source>
</evidence>
<dbReference type="EMBL" id="NHYE01005252">
    <property type="protein sequence ID" value="PPQ75524.1"/>
    <property type="molecule type" value="Genomic_DNA"/>
</dbReference>
<dbReference type="AlphaFoldDB" id="A0A409WAI8"/>
<reference evidence="2 3" key="1">
    <citation type="journal article" date="2018" name="Evol. Lett.">
        <title>Horizontal gene cluster transfer increased hallucinogenic mushroom diversity.</title>
        <authorList>
            <person name="Reynolds H.T."/>
            <person name="Vijayakumar V."/>
            <person name="Gluck-Thaler E."/>
            <person name="Korotkin H.B."/>
            <person name="Matheny P.B."/>
            <person name="Slot J.C."/>
        </authorList>
    </citation>
    <scope>NUCLEOTIDE SEQUENCE [LARGE SCALE GENOMIC DNA]</scope>
    <source>
        <strain evidence="2 3">SRW20</strain>
    </source>
</reference>
<proteinExistence type="predicted"/>
<evidence type="ECO:0000256" key="1">
    <source>
        <dbReference type="SAM" id="MobiDB-lite"/>
    </source>
</evidence>
<sequence length="221" mass="24055">MKRRDLILRSTFGKTISRTPSDRSQKLDPESERRRVNALVELVAWMNPRLVGPPRPASTSRKKASSKQKRVSSLKKGSGRAHYPRSPSQAATRYVQDPFGAAGPLYAPSGFGGQGAYAPDVFCHSDVTHLTRPVTPVTWQPIEMLTVNLTFPSTTSSASSASDVPTFSPRELSMPISYNDFSIGVAPSPATAEAALCDRQLQRMRPVTARSDLDIQIALSA</sequence>
<feature type="compositionally biased region" description="Basic and acidic residues" evidence="1">
    <location>
        <begin position="20"/>
        <end position="33"/>
    </location>
</feature>
<protein>
    <submittedName>
        <fullName evidence="2">Uncharacterized protein</fullName>
    </submittedName>
</protein>
<organism evidence="2 3">
    <name type="scientific">Gymnopilus dilepis</name>
    <dbReference type="NCBI Taxonomy" id="231916"/>
    <lineage>
        <taxon>Eukaryota</taxon>
        <taxon>Fungi</taxon>
        <taxon>Dikarya</taxon>
        <taxon>Basidiomycota</taxon>
        <taxon>Agaricomycotina</taxon>
        <taxon>Agaricomycetes</taxon>
        <taxon>Agaricomycetidae</taxon>
        <taxon>Agaricales</taxon>
        <taxon>Agaricineae</taxon>
        <taxon>Hymenogastraceae</taxon>
        <taxon>Gymnopilus</taxon>
    </lineage>
</organism>
<dbReference type="InParanoid" id="A0A409WAI8"/>
<feature type="region of interest" description="Disordered" evidence="1">
    <location>
        <begin position="1"/>
        <end position="33"/>
    </location>
</feature>
<keyword evidence="3" id="KW-1185">Reference proteome</keyword>
<feature type="region of interest" description="Disordered" evidence="1">
    <location>
        <begin position="50"/>
        <end position="91"/>
    </location>
</feature>
<dbReference type="Proteomes" id="UP000284706">
    <property type="component" value="Unassembled WGS sequence"/>
</dbReference>
<accession>A0A409WAI8</accession>
<comment type="caution">
    <text evidence="2">The sequence shown here is derived from an EMBL/GenBank/DDBJ whole genome shotgun (WGS) entry which is preliminary data.</text>
</comment>
<feature type="non-terminal residue" evidence="2">
    <location>
        <position position="221"/>
    </location>
</feature>
<feature type="compositionally biased region" description="Basic residues" evidence="1">
    <location>
        <begin position="60"/>
        <end position="83"/>
    </location>
</feature>
<name>A0A409WAI8_9AGAR</name>
<gene>
    <name evidence="2" type="ORF">CVT26_012546</name>
</gene>